<sequence>MVCVRSVVVEDLLELLGIIVLLIHCLWKLFCLICHFPQFKKSCTNSLMDRPKKKTRQYSTEYLKFGFTCSPANRRLPMCLICEKVFPNEAMKPSRLKEHFTRCHPDKRCKDVAYFRSLREKISSRRTLPSTMASESKLHHDGLLASYRIALMIAKSGKPHSINEDLILPATAEILETVLHQPAPTIVSKIPLSRRTVQRRIDAMAQDIEATLCGILKNTGFALQLDESTLPGNEAVLLYYLRFIKQEPVAFKETGRCISTFSLHDCTIVCVRSVVVEDLLKLLGIIVLLVHCLWNLFCLTCHFPQFKKSCTNSLMDSPKKKTRQYSTEYLKFGFSCSPANRRLLMCLICEKVFSNEAMKPSRLKEHFTREKISSRRTLPSTMASESKLHHDGLLASYRIALMIAKSGKPHSINEDLILPATAEILETDIEATLYGILKNTEFALQLDESTLPGNEAVLLAYVRFIKQEHLVQELLFAKELLTDTKEHFCGCYRWITVDGRYRGFVAYLKEVVPDVLAVHCVQHRQYLVAKRLSARLNSSLQYVIQAVNRIKANALSDRLFRQLCDENDEEFNRLLLHTEVRWLSKGTWLTRFYELFGSVIQFFEEHDLSQCENLRKSKMDIAYLADLYFKFNEMNKQLQSNELNLIKTKAVISAFLSKLMLFKRNFARGEFCQFPTLAKVSKEAKILEDDVHIYCQHLEMLHEDFLRRFDNVLSLVIPNWVLDPIHRQSPERGHILAGRIDRSAVE</sequence>
<reference evidence="2 3" key="1">
    <citation type="journal article" date="2014" name="Nat. Genet.">
        <title>Genome and transcriptome of the porcine whipworm Trichuris suis.</title>
        <authorList>
            <person name="Jex A.R."/>
            <person name="Nejsum P."/>
            <person name="Schwarz E.M."/>
            <person name="Hu L."/>
            <person name="Young N.D."/>
            <person name="Hall R.S."/>
            <person name="Korhonen P.K."/>
            <person name="Liao S."/>
            <person name="Thamsborg S."/>
            <person name="Xia J."/>
            <person name="Xu P."/>
            <person name="Wang S."/>
            <person name="Scheerlinck J.P."/>
            <person name="Hofmann A."/>
            <person name="Sternberg P.W."/>
            <person name="Wang J."/>
            <person name="Gasser R.B."/>
        </authorList>
    </citation>
    <scope>NUCLEOTIDE SEQUENCE [LARGE SCALE GENOMIC DNA]</scope>
    <source>
        <strain evidence="2">DCEP-RM93M</strain>
    </source>
</reference>
<organism evidence="2 3">
    <name type="scientific">Trichuris suis</name>
    <name type="common">pig whipworm</name>
    <dbReference type="NCBI Taxonomy" id="68888"/>
    <lineage>
        <taxon>Eukaryota</taxon>
        <taxon>Metazoa</taxon>
        <taxon>Ecdysozoa</taxon>
        <taxon>Nematoda</taxon>
        <taxon>Enoplea</taxon>
        <taxon>Dorylaimia</taxon>
        <taxon>Trichinellida</taxon>
        <taxon>Trichuridae</taxon>
        <taxon>Trichuris</taxon>
    </lineage>
</organism>
<dbReference type="Proteomes" id="UP000030764">
    <property type="component" value="Unassembled WGS sequence"/>
</dbReference>
<evidence type="ECO:0000313" key="2">
    <source>
        <dbReference type="EMBL" id="KFD53288.1"/>
    </source>
</evidence>
<feature type="transmembrane region" description="Helical" evidence="1">
    <location>
        <begin position="15"/>
        <end position="36"/>
    </location>
</feature>
<keyword evidence="1" id="KW-0812">Transmembrane</keyword>
<evidence type="ECO:0008006" key="4">
    <source>
        <dbReference type="Google" id="ProtNLM"/>
    </source>
</evidence>
<gene>
    <name evidence="2" type="ORF">M513_05769</name>
</gene>
<name>A0A085M7U2_9BILA</name>
<keyword evidence="3" id="KW-1185">Reference proteome</keyword>
<proteinExistence type="predicted"/>
<dbReference type="PANTHER" id="PTHR45913">
    <property type="entry name" value="EPM2A-INTERACTING PROTEIN 1"/>
    <property type="match status" value="1"/>
</dbReference>
<evidence type="ECO:0000313" key="3">
    <source>
        <dbReference type="Proteomes" id="UP000030764"/>
    </source>
</evidence>
<dbReference type="AlphaFoldDB" id="A0A085M7U2"/>
<evidence type="ECO:0000256" key="1">
    <source>
        <dbReference type="SAM" id="Phobius"/>
    </source>
</evidence>
<dbReference type="PANTHER" id="PTHR45913:SF22">
    <property type="entry name" value="SCAN BOX DOMAIN-CONTAINING PROTEIN"/>
    <property type="match status" value="1"/>
</dbReference>
<accession>A0A085M7U2</accession>
<keyword evidence="1" id="KW-1133">Transmembrane helix</keyword>
<dbReference type="EMBL" id="KL363218">
    <property type="protein sequence ID" value="KFD53288.1"/>
    <property type="molecule type" value="Genomic_DNA"/>
</dbReference>
<keyword evidence="1" id="KW-0472">Membrane</keyword>
<protein>
    <recommendedName>
        <fullName evidence="4">DUF4371 domain-containing protein</fullName>
    </recommendedName>
</protein>